<proteinExistence type="predicted"/>
<dbReference type="PATRIC" id="fig|1352936.5.peg.1450"/>
<comment type="caution">
    <text evidence="5">The sequence shown here is derived from an EMBL/GenBank/DDBJ whole genome shotgun (WGS) entry which is preliminary data.</text>
</comment>
<keyword evidence="2" id="KW-0732">Signal</keyword>
<dbReference type="Gene3D" id="3.50.90.10">
    <property type="entry name" value="YerB-like"/>
    <property type="match status" value="1"/>
</dbReference>
<evidence type="ECO:0000256" key="2">
    <source>
        <dbReference type="SAM" id="SignalP"/>
    </source>
</evidence>
<organism evidence="5 6">
    <name type="scientific">Streptomyces roseochromogenus subsp. oscitans DS 12.976</name>
    <dbReference type="NCBI Taxonomy" id="1352936"/>
    <lineage>
        <taxon>Bacteria</taxon>
        <taxon>Bacillati</taxon>
        <taxon>Actinomycetota</taxon>
        <taxon>Actinomycetes</taxon>
        <taxon>Kitasatosporales</taxon>
        <taxon>Streptomycetaceae</taxon>
        <taxon>Streptomyces</taxon>
    </lineage>
</organism>
<evidence type="ECO:0000313" key="6">
    <source>
        <dbReference type="Proteomes" id="UP000017984"/>
    </source>
</evidence>
<dbReference type="InterPro" id="IPR021416">
    <property type="entry name" value="DUF3048_N"/>
</dbReference>
<dbReference type="STRING" id="1352936.M878_06780"/>
<keyword evidence="6" id="KW-1185">Reference proteome</keyword>
<dbReference type="EMBL" id="AWQX01000058">
    <property type="protein sequence ID" value="EST35245.1"/>
    <property type="molecule type" value="Genomic_DNA"/>
</dbReference>
<sequence>MTTVVMRHTARTRHAAPTAAVLAASLAVSLTAGCGHPDRDDNRAPQRSATPAPAPSVAAVGSPLAVKIDNVPAARPQSGLDAADVVYAEQVEGGLSRLMAVYATRLPQTVGPVRSARESDLELLGQFHRPMLAFSGAQRKLLPLIDNAPLRPEPAAEDPSAYFRAAGKAAPHNLYLRPAKLLPSAPGKAALTTGFSYGPAPSGGTPTASRTVGFPAARFTFTWSAQQHRWLVAMDGTPMKTTDGGARVAPATVVVQHVRIHDSRYHDVLGNPTPYTETVGSGKAEVLRDGRSFAASWSRPMATDGTTFRATNGGRMNFADGQVWVVLAPAR</sequence>
<evidence type="ECO:0000256" key="1">
    <source>
        <dbReference type="SAM" id="MobiDB-lite"/>
    </source>
</evidence>
<dbReference type="SUPFAM" id="SSF159774">
    <property type="entry name" value="YerB-like"/>
    <property type="match status" value="1"/>
</dbReference>
<evidence type="ECO:0000259" key="4">
    <source>
        <dbReference type="Pfam" id="PF17479"/>
    </source>
</evidence>
<feature type="domain" description="DUF3048" evidence="3">
    <location>
        <begin position="59"/>
        <end position="186"/>
    </location>
</feature>
<dbReference type="Pfam" id="PF11258">
    <property type="entry name" value="DUF3048"/>
    <property type="match status" value="1"/>
</dbReference>
<name>V6KSU7_STRRC</name>
<evidence type="ECO:0008006" key="7">
    <source>
        <dbReference type="Google" id="ProtNLM"/>
    </source>
</evidence>
<feature type="region of interest" description="Disordered" evidence="1">
    <location>
        <begin position="33"/>
        <end position="57"/>
    </location>
</feature>
<dbReference type="PROSITE" id="PS51257">
    <property type="entry name" value="PROKAR_LIPOPROTEIN"/>
    <property type="match status" value="1"/>
</dbReference>
<dbReference type="AlphaFoldDB" id="V6KSU7"/>
<evidence type="ECO:0000259" key="3">
    <source>
        <dbReference type="Pfam" id="PF11258"/>
    </source>
</evidence>
<gene>
    <name evidence="5" type="ORF">M878_06780</name>
</gene>
<feature type="chain" id="PRO_5039682270" description="CchlO" evidence="2">
    <location>
        <begin position="33"/>
        <end position="331"/>
    </location>
</feature>
<accession>V6KSU7</accession>
<dbReference type="Proteomes" id="UP000017984">
    <property type="component" value="Chromosome"/>
</dbReference>
<feature type="compositionally biased region" description="Low complexity" evidence="1">
    <location>
        <begin position="48"/>
        <end position="57"/>
    </location>
</feature>
<dbReference type="Pfam" id="PF17479">
    <property type="entry name" value="DUF3048_C"/>
    <property type="match status" value="1"/>
</dbReference>
<evidence type="ECO:0000313" key="5">
    <source>
        <dbReference type="EMBL" id="EST35245.1"/>
    </source>
</evidence>
<feature type="signal peptide" evidence="2">
    <location>
        <begin position="1"/>
        <end position="32"/>
    </location>
</feature>
<dbReference type="HOGENOM" id="CLU_045984_1_0_11"/>
<protein>
    <recommendedName>
        <fullName evidence="7">CchlO</fullName>
    </recommendedName>
</protein>
<dbReference type="InterPro" id="IPR023158">
    <property type="entry name" value="YerB-like_sf"/>
</dbReference>
<feature type="domain" description="DUF3048" evidence="4">
    <location>
        <begin position="214"/>
        <end position="325"/>
    </location>
</feature>
<dbReference type="InterPro" id="IPR035328">
    <property type="entry name" value="DUF3048_C"/>
</dbReference>
<reference evidence="5 6" key="1">
    <citation type="journal article" date="2014" name="Genome Announc.">
        <title>Draft Genome Sequence of Streptomyces roseochromogenes subsp. oscitans DS 12.976, Producer of the Aminocoumarin Antibiotic Clorobiocin.</title>
        <authorList>
            <person name="Ruckert C."/>
            <person name="Kalinowski J."/>
            <person name="Heide L."/>
            <person name="Apel A.K."/>
        </authorList>
    </citation>
    <scope>NUCLEOTIDE SEQUENCE [LARGE SCALE GENOMIC DNA]</scope>
    <source>
        <strain evidence="5 6">DS 12.976</strain>
    </source>
</reference>